<dbReference type="InterPro" id="IPR011990">
    <property type="entry name" value="TPR-like_helical_dom_sf"/>
</dbReference>
<feature type="compositionally biased region" description="Polar residues" evidence="1">
    <location>
        <begin position="292"/>
        <end position="303"/>
    </location>
</feature>
<reference evidence="2 4" key="1">
    <citation type="journal article" date="2012" name="Nature">
        <title>Algal genomes reveal evolutionary mosaicism and the fate of nucleomorphs.</title>
        <authorList>
            <consortium name="DOE Joint Genome Institute"/>
            <person name="Curtis B.A."/>
            <person name="Tanifuji G."/>
            <person name="Burki F."/>
            <person name="Gruber A."/>
            <person name="Irimia M."/>
            <person name="Maruyama S."/>
            <person name="Arias M.C."/>
            <person name="Ball S.G."/>
            <person name="Gile G.H."/>
            <person name="Hirakawa Y."/>
            <person name="Hopkins J.F."/>
            <person name="Kuo A."/>
            <person name="Rensing S.A."/>
            <person name="Schmutz J."/>
            <person name="Symeonidi A."/>
            <person name="Elias M."/>
            <person name="Eveleigh R.J."/>
            <person name="Herman E.K."/>
            <person name="Klute M.J."/>
            <person name="Nakayama T."/>
            <person name="Obornik M."/>
            <person name="Reyes-Prieto A."/>
            <person name="Armbrust E.V."/>
            <person name="Aves S.J."/>
            <person name="Beiko R.G."/>
            <person name="Coutinho P."/>
            <person name="Dacks J.B."/>
            <person name="Durnford D.G."/>
            <person name="Fast N.M."/>
            <person name="Green B.R."/>
            <person name="Grisdale C.J."/>
            <person name="Hempel F."/>
            <person name="Henrissat B."/>
            <person name="Hoppner M.P."/>
            <person name="Ishida K."/>
            <person name="Kim E."/>
            <person name="Koreny L."/>
            <person name="Kroth P.G."/>
            <person name="Liu Y."/>
            <person name="Malik S.B."/>
            <person name="Maier U.G."/>
            <person name="McRose D."/>
            <person name="Mock T."/>
            <person name="Neilson J.A."/>
            <person name="Onodera N.T."/>
            <person name="Poole A.M."/>
            <person name="Pritham E.J."/>
            <person name="Richards T.A."/>
            <person name="Rocap G."/>
            <person name="Roy S.W."/>
            <person name="Sarai C."/>
            <person name="Schaack S."/>
            <person name="Shirato S."/>
            <person name="Slamovits C.H."/>
            <person name="Spencer D.F."/>
            <person name="Suzuki S."/>
            <person name="Worden A.Z."/>
            <person name="Zauner S."/>
            <person name="Barry K."/>
            <person name="Bell C."/>
            <person name="Bharti A.K."/>
            <person name="Crow J.A."/>
            <person name="Grimwood J."/>
            <person name="Kramer R."/>
            <person name="Lindquist E."/>
            <person name="Lucas S."/>
            <person name="Salamov A."/>
            <person name="McFadden G.I."/>
            <person name="Lane C.E."/>
            <person name="Keeling P.J."/>
            <person name="Gray M.W."/>
            <person name="Grigoriev I.V."/>
            <person name="Archibald J.M."/>
        </authorList>
    </citation>
    <scope>NUCLEOTIDE SEQUENCE</scope>
    <source>
        <strain evidence="2 4">CCMP2712</strain>
    </source>
</reference>
<dbReference type="Proteomes" id="UP000011087">
    <property type="component" value="Unassembled WGS sequence"/>
</dbReference>
<organism evidence="2">
    <name type="scientific">Guillardia theta (strain CCMP2712)</name>
    <name type="common">Cryptophyte</name>
    <dbReference type="NCBI Taxonomy" id="905079"/>
    <lineage>
        <taxon>Eukaryota</taxon>
        <taxon>Cryptophyceae</taxon>
        <taxon>Pyrenomonadales</taxon>
        <taxon>Geminigeraceae</taxon>
        <taxon>Guillardia</taxon>
    </lineage>
</organism>
<proteinExistence type="predicted"/>
<dbReference type="KEGG" id="gtt:GUITHDRAFT_113804"/>
<evidence type="ECO:0000313" key="3">
    <source>
        <dbReference type="EnsemblProtists" id="EKX40065"/>
    </source>
</evidence>
<evidence type="ECO:0000313" key="2">
    <source>
        <dbReference type="EMBL" id="EKX40065.1"/>
    </source>
</evidence>
<keyword evidence="4" id="KW-1185">Reference proteome</keyword>
<feature type="compositionally biased region" description="Acidic residues" evidence="1">
    <location>
        <begin position="274"/>
        <end position="286"/>
    </location>
</feature>
<sequence>MLGQERELVKMVCTEFEEEIVASHRRQDGDRELRMKEDANVEDLRKFVIDLVKAPQNSGKAQDLELVSAINALAVRRMKEKSAKSAQKLLNMAISFLGSDDSSDANESLLRMKAITLNNNGCAARRLGDDSLAFHCFKQALKLNQSLRSRLIGRLKQDRESSARLVGPNACAPLLNISILQLQSGEIESSLDHAREALNTIWENAKERIDMLICTYRVLSIAYLRYEINYCRESALSTCSMYYGEDSSTLKKLKDWNDSLHLFRDVCSKIHEEQPEDEELGDEDEDKGVGQLSESQVPSHNIPQTPPRDFLKVSPLPSKSRRRWIFDSNPGTIYDSQLLSKMKKVVCWNARQEQKVSPRPHKTIHSSTSFVSPAPPRTDQPSSRDVRRMLLRAQVGFATPNAKERVREWIVNNIEEVHKDDVRTRHVDLEEERASQYAHDIAGVSVRQYAEGAAMKQHLDASGASDDHEECAVIRTTGGKRCLPDGRNVGKRNEKERAVNRINVKVNGNGADYDG</sequence>
<dbReference type="RefSeq" id="XP_005827045.1">
    <property type="nucleotide sequence ID" value="XM_005826988.1"/>
</dbReference>
<accession>L1IW41</accession>
<protein>
    <submittedName>
        <fullName evidence="2 3">Uncharacterized protein</fullName>
    </submittedName>
</protein>
<dbReference type="EnsemblProtists" id="EKX40065">
    <property type="protein sequence ID" value="EKX40065"/>
    <property type="gene ID" value="GUITHDRAFT_113804"/>
</dbReference>
<reference evidence="4" key="2">
    <citation type="submission" date="2012-11" db="EMBL/GenBank/DDBJ databases">
        <authorList>
            <person name="Kuo A."/>
            <person name="Curtis B.A."/>
            <person name="Tanifuji G."/>
            <person name="Burki F."/>
            <person name="Gruber A."/>
            <person name="Irimia M."/>
            <person name="Maruyama S."/>
            <person name="Arias M.C."/>
            <person name="Ball S.G."/>
            <person name="Gile G.H."/>
            <person name="Hirakawa Y."/>
            <person name="Hopkins J.F."/>
            <person name="Rensing S.A."/>
            <person name="Schmutz J."/>
            <person name="Symeonidi A."/>
            <person name="Elias M."/>
            <person name="Eveleigh R.J."/>
            <person name="Herman E.K."/>
            <person name="Klute M.J."/>
            <person name="Nakayama T."/>
            <person name="Obornik M."/>
            <person name="Reyes-Prieto A."/>
            <person name="Armbrust E.V."/>
            <person name="Aves S.J."/>
            <person name="Beiko R.G."/>
            <person name="Coutinho P."/>
            <person name="Dacks J.B."/>
            <person name="Durnford D.G."/>
            <person name="Fast N.M."/>
            <person name="Green B.R."/>
            <person name="Grisdale C."/>
            <person name="Hempe F."/>
            <person name="Henrissat B."/>
            <person name="Hoppner M.P."/>
            <person name="Ishida K.-I."/>
            <person name="Kim E."/>
            <person name="Koreny L."/>
            <person name="Kroth P.G."/>
            <person name="Liu Y."/>
            <person name="Malik S.-B."/>
            <person name="Maier U.G."/>
            <person name="McRose D."/>
            <person name="Mock T."/>
            <person name="Neilson J.A."/>
            <person name="Onodera N.T."/>
            <person name="Poole A.M."/>
            <person name="Pritham E.J."/>
            <person name="Richards T.A."/>
            <person name="Rocap G."/>
            <person name="Roy S.W."/>
            <person name="Sarai C."/>
            <person name="Schaack S."/>
            <person name="Shirato S."/>
            <person name="Slamovits C.H."/>
            <person name="Spencer D.F."/>
            <person name="Suzuki S."/>
            <person name="Worden A.Z."/>
            <person name="Zauner S."/>
            <person name="Barry K."/>
            <person name="Bell C."/>
            <person name="Bharti A.K."/>
            <person name="Crow J.A."/>
            <person name="Grimwood J."/>
            <person name="Kramer R."/>
            <person name="Lindquist E."/>
            <person name="Lucas S."/>
            <person name="Salamov A."/>
            <person name="McFadden G.I."/>
            <person name="Lane C.E."/>
            <person name="Keeling P.J."/>
            <person name="Gray M.W."/>
            <person name="Grigoriev I.V."/>
            <person name="Archibald J.M."/>
        </authorList>
    </citation>
    <scope>NUCLEOTIDE SEQUENCE</scope>
    <source>
        <strain evidence="4">CCMP2712</strain>
    </source>
</reference>
<evidence type="ECO:0000313" key="4">
    <source>
        <dbReference type="Proteomes" id="UP000011087"/>
    </source>
</evidence>
<dbReference type="AlphaFoldDB" id="L1IW41"/>
<dbReference type="SUPFAM" id="SSF48452">
    <property type="entry name" value="TPR-like"/>
    <property type="match status" value="1"/>
</dbReference>
<dbReference type="Gene3D" id="1.25.40.10">
    <property type="entry name" value="Tetratricopeptide repeat domain"/>
    <property type="match status" value="1"/>
</dbReference>
<feature type="region of interest" description="Disordered" evidence="1">
    <location>
        <begin position="353"/>
        <end position="383"/>
    </location>
</feature>
<reference evidence="3" key="3">
    <citation type="submission" date="2016-03" db="UniProtKB">
        <authorList>
            <consortium name="EnsemblProtists"/>
        </authorList>
    </citation>
    <scope>IDENTIFICATION</scope>
</reference>
<evidence type="ECO:0000256" key="1">
    <source>
        <dbReference type="SAM" id="MobiDB-lite"/>
    </source>
</evidence>
<feature type="region of interest" description="Disordered" evidence="1">
    <location>
        <begin position="273"/>
        <end position="314"/>
    </location>
</feature>
<dbReference type="GeneID" id="17296803"/>
<dbReference type="EMBL" id="JH993034">
    <property type="protein sequence ID" value="EKX40065.1"/>
    <property type="molecule type" value="Genomic_DNA"/>
</dbReference>
<gene>
    <name evidence="2" type="ORF">GUITHDRAFT_113804</name>
</gene>
<dbReference type="PaxDb" id="55529-EKX40065"/>
<name>L1IW41_GUITC</name>
<dbReference type="HOGENOM" id="CLU_529427_0_0_1"/>